<reference evidence="3" key="1">
    <citation type="submission" date="2017-09" db="EMBL/GenBank/DDBJ databases">
        <title>Depth-based differentiation of microbial function through sediment-hosted aquifers and enrichment of novel symbionts in the deep terrestrial subsurface.</title>
        <authorList>
            <person name="Probst A.J."/>
            <person name="Ladd B."/>
            <person name="Jarett J.K."/>
            <person name="Geller-Mcgrath D.E."/>
            <person name="Sieber C.M.K."/>
            <person name="Emerson J.B."/>
            <person name="Anantharaman K."/>
            <person name="Thomas B.C."/>
            <person name="Malmstrom R."/>
            <person name="Stieglmeier M."/>
            <person name="Klingl A."/>
            <person name="Woyke T."/>
            <person name="Ryan C.M."/>
            <person name="Banfield J.F."/>
        </authorList>
    </citation>
    <scope>NUCLEOTIDE SEQUENCE [LARGE SCALE GENOMIC DNA]</scope>
</reference>
<dbReference type="Proteomes" id="UP000228528">
    <property type="component" value="Unassembled WGS sequence"/>
</dbReference>
<name>A0A2M6P2Z2_9BACT</name>
<evidence type="ECO:0000313" key="2">
    <source>
        <dbReference type="EMBL" id="PIR77780.1"/>
    </source>
</evidence>
<accession>A0A2M6P2Z2</accession>
<keyword evidence="1" id="KW-0472">Membrane</keyword>
<evidence type="ECO:0008006" key="4">
    <source>
        <dbReference type="Google" id="ProtNLM"/>
    </source>
</evidence>
<organism evidence="2 3">
    <name type="scientific">Candidatus Magasanikbacteria bacterium CG10_big_fil_rev_8_21_14_0_10_38_6</name>
    <dbReference type="NCBI Taxonomy" id="1974647"/>
    <lineage>
        <taxon>Bacteria</taxon>
        <taxon>Candidatus Magasanikiibacteriota</taxon>
    </lineage>
</organism>
<dbReference type="EMBL" id="PFBW01000029">
    <property type="protein sequence ID" value="PIR77780.1"/>
    <property type="molecule type" value="Genomic_DNA"/>
</dbReference>
<evidence type="ECO:0000313" key="3">
    <source>
        <dbReference type="Proteomes" id="UP000228528"/>
    </source>
</evidence>
<comment type="caution">
    <text evidence="2">The sequence shown here is derived from an EMBL/GenBank/DDBJ whole genome shotgun (WGS) entry which is preliminary data.</text>
</comment>
<protein>
    <recommendedName>
        <fullName evidence="4">DUF3179 domain-containing protein</fullName>
    </recommendedName>
</protein>
<proteinExistence type="predicted"/>
<sequence>MRQGNHVTFLILILVVGIGAAGVVLFVLTTSKPIIIEKKEIVEKIIEKEIPVTPTSSEKNTTNISFAMGIARDISSTNTASTTNAGEEDASYQITNGITHTVPLEKILAGGPEKDGIPSLDNPTFTSIKKATDIQDDGMGIAISVGDTYRFYPFQILVWHEIVNDVIEDQHILVTYCPLGGTGIVFDPKVNGTYTTFGTSGKLYQSNLVMYDTQTNSYWSQILGEAIVGKQTGKILTVLPYQIMRYHDWKQTYPNGEVLSTDTGFTRDYTTSPYGNYANDTSLFFPVDYTDNRYHPKMPTYVVTINDEMKAYPLEELEQSPEEFSDTIAGKKVSITYNKETKIPLFIQDNTQEKLIPIYGFWFSFVSVYPDIAVYTAN</sequence>
<dbReference type="AlphaFoldDB" id="A0A2M6P2Z2"/>
<evidence type="ECO:0000256" key="1">
    <source>
        <dbReference type="SAM" id="Phobius"/>
    </source>
</evidence>
<dbReference type="Pfam" id="PF11376">
    <property type="entry name" value="DUF3179"/>
    <property type="match status" value="1"/>
</dbReference>
<dbReference type="InterPro" id="IPR021516">
    <property type="entry name" value="DUF3179"/>
</dbReference>
<keyword evidence="1" id="KW-1133">Transmembrane helix</keyword>
<keyword evidence="1" id="KW-0812">Transmembrane</keyword>
<feature type="transmembrane region" description="Helical" evidence="1">
    <location>
        <begin position="7"/>
        <end position="28"/>
    </location>
</feature>
<gene>
    <name evidence="2" type="ORF">COU30_00605</name>
</gene>